<dbReference type="EMBL" id="SSTD01005932">
    <property type="protein sequence ID" value="TYK21055.1"/>
    <property type="molecule type" value="Genomic_DNA"/>
</dbReference>
<organism evidence="3 5">
    <name type="scientific">Cucumis melo var. makuwa</name>
    <name type="common">Oriental melon</name>
    <dbReference type="NCBI Taxonomy" id="1194695"/>
    <lineage>
        <taxon>Eukaryota</taxon>
        <taxon>Viridiplantae</taxon>
        <taxon>Streptophyta</taxon>
        <taxon>Embryophyta</taxon>
        <taxon>Tracheophyta</taxon>
        <taxon>Spermatophyta</taxon>
        <taxon>Magnoliopsida</taxon>
        <taxon>eudicotyledons</taxon>
        <taxon>Gunneridae</taxon>
        <taxon>Pentapetalae</taxon>
        <taxon>rosids</taxon>
        <taxon>fabids</taxon>
        <taxon>Cucurbitales</taxon>
        <taxon>Cucurbitaceae</taxon>
        <taxon>Benincaseae</taxon>
        <taxon>Cucumis</taxon>
    </lineage>
</organism>
<feature type="domain" description="GAG-pre-integrase" evidence="1">
    <location>
        <begin position="67"/>
        <end position="121"/>
    </location>
</feature>
<reference evidence="5 6" key="1">
    <citation type="submission" date="2019-08" db="EMBL/GenBank/DDBJ databases">
        <title>Draft genome sequences of two oriental melons (Cucumis melo L. var makuwa).</title>
        <authorList>
            <person name="Kwon S.-Y."/>
        </authorList>
    </citation>
    <scope>NUCLEOTIDE SEQUENCE [LARGE SCALE GENOMIC DNA]</scope>
    <source>
        <strain evidence="6">cv. Chang Bougi</strain>
        <strain evidence="5">cv. SW 3</strain>
        <tissue evidence="3">Leaf</tissue>
    </source>
</reference>
<comment type="caution">
    <text evidence="3">The sequence shown here is derived from an EMBL/GenBank/DDBJ whole genome shotgun (WGS) entry which is preliminary data.</text>
</comment>
<proteinExistence type="predicted"/>
<accession>A0A5A7VQY1</accession>
<evidence type="ECO:0000313" key="3">
    <source>
        <dbReference type="EMBL" id="KAA0068135.1"/>
    </source>
</evidence>
<evidence type="ECO:0000313" key="5">
    <source>
        <dbReference type="Proteomes" id="UP000321393"/>
    </source>
</evidence>
<dbReference type="EMBL" id="SSTE01000109">
    <property type="protein sequence ID" value="KAA0068135.1"/>
    <property type="molecule type" value="Genomic_DNA"/>
</dbReference>
<dbReference type="Proteomes" id="UP000321947">
    <property type="component" value="Unassembled WGS sequence"/>
</dbReference>
<name>A0A5A7VQY1_CUCMM</name>
<sequence>MTRNASFFSELRECNVGSVMMCDKEKGKIIGKGTIDQPGLPYILNVKLGKGLSANLISISDLCDQGYSISFSKDRCNVMNSQNQTEEATLWHKRLGHISVSTISKTINADAIMGLPILSFDVQGCYGPMQNESLGGKRYAMLVAYTTKSLSDLEQRAPTMSNGKWDSKFDREIFLGYSMNSRAYRVYNQRTMTVMKSINVIVDDHNHTTKCLLDEEDGLLWVDQSQATRPTVSEDSSLTEENSYTQTSNDNIFVLVTVSPVDNLETS</sequence>
<evidence type="ECO:0000259" key="1">
    <source>
        <dbReference type="Pfam" id="PF13976"/>
    </source>
</evidence>
<dbReference type="OrthoDB" id="6781330at2759"/>
<gene>
    <name evidence="4" type="ORF">E5676_scaffold392G00150</name>
    <name evidence="3" type="ORF">E6C27_scaffold238G00980</name>
</gene>
<dbReference type="InterPro" id="IPR025724">
    <property type="entry name" value="GAG-pre-integrase_dom"/>
</dbReference>
<dbReference type="Proteomes" id="UP000321393">
    <property type="component" value="Unassembled WGS sequence"/>
</dbReference>
<dbReference type="InterPro" id="IPR057670">
    <property type="entry name" value="SH3_retrovirus"/>
</dbReference>
<evidence type="ECO:0000313" key="4">
    <source>
        <dbReference type="EMBL" id="TYK21055.1"/>
    </source>
</evidence>
<dbReference type="Pfam" id="PF25597">
    <property type="entry name" value="SH3_retrovirus"/>
    <property type="match status" value="1"/>
</dbReference>
<feature type="domain" description="Retroviral polymerase SH3-like" evidence="2">
    <location>
        <begin position="161"/>
        <end position="207"/>
    </location>
</feature>
<evidence type="ECO:0000313" key="6">
    <source>
        <dbReference type="Proteomes" id="UP000321947"/>
    </source>
</evidence>
<dbReference type="Pfam" id="PF13976">
    <property type="entry name" value="gag_pre-integrs"/>
    <property type="match status" value="1"/>
</dbReference>
<dbReference type="AlphaFoldDB" id="A0A5A7VQY1"/>
<protein>
    <submittedName>
        <fullName evidence="3">Gag-pol polyprotein</fullName>
    </submittedName>
</protein>
<evidence type="ECO:0000259" key="2">
    <source>
        <dbReference type="Pfam" id="PF25597"/>
    </source>
</evidence>